<protein>
    <recommendedName>
        <fullName evidence="2">non-specific serine/threonine protein kinase</fullName>
        <ecNumber evidence="2">2.7.11.1</ecNumber>
    </recommendedName>
</protein>
<dbReference type="Proteomes" id="UP001457282">
    <property type="component" value="Unassembled WGS sequence"/>
</dbReference>
<dbReference type="InterPro" id="IPR032675">
    <property type="entry name" value="LRR_dom_sf"/>
</dbReference>
<dbReference type="GO" id="GO:0016020">
    <property type="term" value="C:membrane"/>
    <property type="evidence" value="ECO:0007669"/>
    <property type="project" value="UniProtKB-SubCell"/>
</dbReference>
<dbReference type="Pfam" id="PF13855">
    <property type="entry name" value="LRR_8"/>
    <property type="match status" value="1"/>
</dbReference>
<keyword evidence="16" id="KW-1185">Reference proteome</keyword>
<organism evidence="15 16">
    <name type="scientific">Rubus argutus</name>
    <name type="common">Southern blackberry</name>
    <dbReference type="NCBI Taxonomy" id="59490"/>
    <lineage>
        <taxon>Eukaryota</taxon>
        <taxon>Viridiplantae</taxon>
        <taxon>Streptophyta</taxon>
        <taxon>Embryophyta</taxon>
        <taxon>Tracheophyta</taxon>
        <taxon>Spermatophyta</taxon>
        <taxon>Magnoliopsida</taxon>
        <taxon>eudicotyledons</taxon>
        <taxon>Gunneridae</taxon>
        <taxon>Pentapetalae</taxon>
        <taxon>rosids</taxon>
        <taxon>fabids</taxon>
        <taxon>Rosales</taxon>
        <taxon>Rosaceae</taxon>
        <taxon>Rosoideae</taxon>
        <taxon>Rosoideae incertae sedis</taxon>
        <taxon>Rubus</taxon>
    </lineage>
</organism>
<evidence type="ECO:0000256" key="13">
    <source>
        <dbReference type="SAM" id="SignalP"/>
    </source>
</evidence>
<dbReference type="GO" id="GO:0004674">
    <property type="term" value="F:protein serine/threonine kinase activity"/>
    <property type="evidence" value="ECO:0007669"/>
    <property type="project" value="UniProtKB-KW"/>
</dbReference>
<evidence type="ECO:0000256" key="8">
    <source>
        <dbReference type="ARBA" id="ARBA00022741"/>
    </source>
</evidence>
<dbReference type="InterPro" id="IPR001611">
    <property type="entry name" value="Leu-rich_rpt"/>
</dbReference>
<comment type="caution">
    <text evidence="15">The sequence shown here is derived from an EMBL/GenBank/DDBJ whole genome shotgun (WGS) entry which is preliminary data.</text>
</comment>
<dbReference type="Pfam" id="PF00560">
    <property type="entry name" value="LRR_1"/>
    <property type="match status" value="1"/>
</dbReference>
<dbReference type="Pfam" id="PF08263">
    <property type="entry name" value="LRRNT_2"/>
    <property type="match status" value="1"/>
</dbReference>
<dbReference type="SUPFAM" id="SSF52058">
    <property type="entry name" value="L domain-like"/>
    <property type="match status" value="1"/>
</dbReference>
<dbReference type="InterPro" id="IPR013210">
    <property type="entry name" value="LRR_N_plant-typ"/>
</dbReference>
<accession>A0AAW1W820</accession>
<keyword evidence="9" id="KW-0418">Kinase</keyword>
<evidence type="ECO:0000256" key="1">
    <source>
        <dbReference type="ARBA" id="ARBA00004370"/>
    </source>
</evidence>
<dbReference type="InterPro" id="IPR011009">
    <property type="entry name" value="Kinase-like_dom_sf"/>
</dbReference>
<evidence type="ECO:0000256" key="11">
    <source>
        <dbReference type="ARBA" id="ARBA00023136"/>
    </source>
</evidence>
<evidence type="ECO:0000256" key="7">
    <source>
        <dbReference type="ARBA" id="ARBA00022737"/>
    </source>
</evidence>
<dbReference type="Gene3D" id="3.80.10.10">
    <property type="entry name" value="Ribonuclease Inhibitor"/>
    <property type="match status" value="2"/>
</dbReference>
<evidence type="ECO:0000256" key="4">
    <source>
        <dbReference type="ARBA" id="ARBA00022614"/>
    </source>
</evidence>
<reference evidence="15 16" key="1">
    <citation type="journal article" date="2023" name="G3 (Bethesda)">
        <title>A chromosome-length genome assembly and annotation of blackberry (Rubus argutus, cv. 'Hillquist').</title>
        <authorList>
            <person name="Bruna T."/>
            <person name="Aryal R."/>
            <person name="Dudchenko O."/>
            <person name="Sargent D.J."/>
            <person name="Mead D."/>
            <person name="Buti M."/>
            <person name="Cavallini A."/>
            <person name="Hytonen T."/>
            <person name="Andres J."/>
            <person name="Pham M."/>
            <person name="Weisz D."/>
            <person name="Mascagni F."/>
            <person name="Usai G."/>
            <person name="Natali L."/>
            <person name="Bassil N."/>
            <person name="Fernandez G.E."/>
            <person name="Lomsadze A."/>
            <person name="Armour M."/>
            <person name="Olukolu B."/>
            <person name="Poorten T."/>
            <person name="Britton C."/>
            <person name="Davik J."/>
            <person name="Ashrafi H."/>
            <person name="Aiden E.L."/>
            <person name="Borodovsky M."/>
            <person name="Worthington M."/>
        </authorList>
    </citation>
    <scope>NUCLEOTIDE SEQUENCE [LARGE SCALE GENOMIC DNA]</scope>
    <source>
        <strain evidence="15">PI 553951</strain>
    </source>
</reference>
<dbReference type="PANTHER" id="PTHR45974:SF242">
    <property type="entry name" value="LEUCINE-RICH REPEAT PROTEIN KINASE FAMILY PROTEIN"/>
    <property type="match status" value="1"/>
</dbReference>
<keyword evidence="8" id="KW-0547">Nucleotide-binding</keyword>
<dbReference type="Gene3D" id="3.30.200.20">
    <property type="entry name" value="Phosphorylase Kinase, domain 1"/>
    <property type="match status" value="1"/>
</dbReference>
<sequence length="525" mass="57494">MATMRLLLFLALCSTGIHVILSDDAAALQSLKVAWQNYPPSWDRSSDYCGWEGVTCKDSSVTAFGDIGAFTELTSLDLSFNPGLTGSLSPGLGNLKKLNILILAGCRFTGNIPDELGNLGELTFLALNTNNLTGGIPASLVSSVTSPAGLDQLLNAKHFHFNKNQLSGQIPANLFSAEMVLIHVLFDGNKFSGPIPSTIGLVQTLEALRLDRNALTGTVPSSISNLTNVIELNLAFNKLTGPLPDLTGMNSLNYVDLSNNSFDPSVAPRWLSALPYSPLCTVPETLFSLQDIQQVKLKNNDFNGTLNLGDSISEQLDLLIYRTIRFPSHFGLSIQKFINTCREPCLQQNHCSLYFPGSAWEIGKHWCCYWDSNWLFLSGFGLSGSRNICHSAKKRAERAIGLSRPFASWHPAEKIVGVAPQLKGSGGYGKVYRGMFADGLVVAIKRAQQDQCRVVLSSRLKLSCSREFITKILSVLSDFVLNKENRCWFTNICLMEHLGKACQGDLAFIWIGREDSASLLARQED</sequence>
<proteinExistence type="predicted"/>
<dbReference type="GO" id="GO:0005524">
    <property type="term" value="F:ATP binding"/>
    <property type="evidence" value="ECO:0007669"/>
    <property type="project" value="UniProtKB-KW"/>
</dbReference>
<dbReference type="AlphaFoldDB" id="A0AAW1W820"/>
<keyword evidence="3" id="KW-0723">Serine/threonine-protein kinase</keyword>
<keyword evidence="4" id="KW-0433">Leucine-rich repeat</keyword>
<feature type="domain" description="Leucine-rich repeat-containing N-terminal plant-type" evidence="14">
    <location>
        <begin position="22"/>
        <end position="56"/>
    </location>
</feature>
<evidence type="ECO:0000256" key="9">
    <source>
        <dbReference type="ARBA" id="ARBA00022777"/>
    </source>
</evidence>
<keyword evidence="6 13" id="KW-0732">Signal</keyword>
<evidence type="ECO:0000256" key="2">
    <source>
        <dbReference type="ARBA" id="ARBA00012513"/>
    </source>
</evidence>
<dbReference type="FunFam" id="3.80.10.10:FF:000542">
    <property type="entry name" value="Leucine-rich repeat protein kinase family protein"/>
    <property type="match status" value="1"/>
</dbReference>
<keyword evidence="5" id="KW-0808">Transferase</keyword>
<feature type="chain" id="PRO_5043418870" description="non-specific serine/threonine protein kinase" evidence="13">
    <location>
        <begin position="23"/>
        <end position="525"/>
    </location>
</feature>
<comment type="subcellular location">
    <subcellularLocation>
        <location evidence="1">Membrane</location>
    </subcellularLocation>
</comment>
<keyword evidence="11" id="KW-0472">Membrane</keyword>
<feature type="signal peptide" evidence="13">
    <location>
        <begin position="1"/>
        <end position="22"/>
    </location>
</feature>
<evidence type="ECO:0000256" key="10">
    <source>
        <dbReference type="ARBA" id="ARBA00022840"/>
    </source>
</evidence>
<evidence type="ECO:0000259" key="14">
    <source>
        <dbReference type="Pfam" id="PF08263"/>
    </source>
</evidence>
<dbReference type="EC" id="2.7.11.1" evidence="2"/>
<evidence type="ECO:0000313" key="15">
    <source>
        <dbReference type="EMBL" id="KAK9920140.1"/>
    </source>
</evidence>
<evidence type="ECO:0000256" key="12">
    <source>
        <dbReference type="ARBA" id="ARBA00023180"/>
    </source>
</evidence>
<evidence type="ECO:0000256" key="6">
    <source>
        <dbReference type="ARBA" id="ARBA00022729"/>
    </source>
</evidence>
<dbReference type="PANTHER" id="PTHR45974">
    <property type="entry name" value="RECEPTOR-LIKE PROTEIN 55"/>
    <property type="match status" value="1"/>
</dbReference>
<keyword evidence="7" id="KW-0677">Repeat</keyword>
<dbReference type="SUPFAM" id="SSF56112">
    <property type="entry name" value="Protein kinase-like (PK-like)"/>
    <property type="match status" value="1"/>
</dbReference>
<evidence type="ECO:0000313" key="16">
    <source>
        <dbReference type="Proteomes" id="UP001457282"/>
    </source>
</evidence>
<gene>
    <name evidence="15" type="ORF">M0R45_028701</name>
</gene>
<name>A0AAW1W820_RUBAR</name>
<evidence type="ECO:0000256" key="3">
    <source>
        <dbReference type="ARBA" id="ARBA00022527"/>
    </source>
</evidence>
<keyword evidence="10" id="KW-0067">ATP-binding</keyword>
<evidence type="ECO:0000256" key="5">
    <source>
        <dbReference type="ARBA" id="ARBA00022679"/>
    </source>
</evidence>
<dbReference type="EMBL" id="JBEDUW010000006">
    <property type="protein sequence ID" value="KAK9920140.1"/>
    <property type="molecule type" value="Genomic_DNA"/>
</dbReference>
<keyword evidence="12" id="KW-0325">Glycoprotein</keyword>